<evidence type="ECO:0000313" key="1">
    <source>
        <dbReference type="EMBL" id="TDE01138.1"/>
    </source>
</evidence>
<gene>
    <name evidence="1" type="ORF">E1269_23530</name>
</gene>
<dbReference type="AlphaFoldDB" id="A0A4V2Z0I2"/>
<evidence type="ECO:0000313" key="2">
    <source>
        <dbReference type="Proteomes" id="UP000294739"/>
    </source>
</evidence>
<organism evidence="1 2">
    <name type="scientific">Jiangella asiatica</name>
    <dbReference type="NCBI Taxonomy" id="2530372"/>
    <lineage>
        <taxon>Bacteria</taxon>
        <taxon>Bacillati</taxon>
        <taxon>Actinomycetota</taxon>
        <taxon>Actinomycetes</taxon>
        <taxon>Jiangellales</taxon>
        <taxon>Jiangellaceae</taxon>
        <taxon>Jiangella</taxon>
    </lineage>
</organism>
<accession>A0A4V2Z0I2</accession>
<reference evidence="1 2" key="1">
    <citation type="submission" date="2019-03" db="EMBL/GenBank/DDBJ databases">
        <title>Draft genome sequences of novel Actinobacteria.</title>
        <authorList>
            <person name="Sahin N."/>
            <person name="Ay H."/>
            <person name="Saygin H."/>
        </authorList>
    </citation>
    <scope>NUCLEOTIDE SEQUENCE [LARGE SCALE GENOMIC DNA]</scope>
    <source>
        <strain evidence="1 2">5K138</strain>
    </source>
</reference>
<sequence>MVKPYARDYYLPWPDNPALGAVPDRTKWLEYDVHGQYFGWGIFPLPVVTDELARFRSASAAGCSVVQLRIDWERINALWALDTFGQVNLATAVQAARDTDADADALLAAALRTTGVVSADVGARELEQLAALWLELYPIALRVLYVAGNVYNTSSMIPNGVAQGWSYMHMLGGMRGWDGPQIGSLEVADPLVVADLLAEKADALADYVAWDRRMREWQASGALRLPDPSGVGDVLEWSSLYVRAFVASAEIVVLVKAAETRDLTQAEDEALRRSVERLADVRTTTQKRDARNGYRHYARLLVDPGHLTLMIDKARSTLATHLVN</sequence>
<proteinExistence type="predicted"/>
<protein>
    <submittedName>
        <fullName evidence="1">Uncharacterized protein</fullName>
    </submittedName>
</protein>
<dbReference type="EMBL" id="SMKZ01000043">
    <property type="protein sequence ID" value="TDE01138.1"/>
    <property type="molecule type" value="Genomic_DNA"/>
</dbReference>
<comment type="caution">
    <text evidence="1">The sequence shown here is derived from an EMBL/GenBank/DDBJ whole genome shotgun (WGS) entry which is preliminary data.</text>
</comment>
<dbReference type="Proteomes" id="UP000294739">
    <property type="component" value="Unassembled WGS sequence"/>
</dbReference>
<dbReference type="InParanoid" id="A0A4V2Z0I2"/>
<name>A0A4V2Z0I2_9ACTN</name>
<keyword evidence="2" id="KW-1185">Reference proteome</keyword>